<dbReference type="InterPro" id="IPR046953">
    <property type="entry name" value="Spore_GerAC-like_C"/>
</dbReference>
<evidence type="ECO:0000256" key="1">
    <source>
        <dbReference type="ARBA" id="ARBA00004635"/>
    </source>
</evidence>
<evidence type="ECO:0000256" key="4">
    <source>
        <dbReference type="ARBA" id="ARBA00022729"/>
    </source>
</evidence>
<gene>
    <name evidence="10" type="ORF">BTG_11095</name>
</gene>
<dbReference type="InterPro" id="IPR057336">
    <property type="entry name" value="GerAC_N"/>
</dbReference>
<proteinExistence type="inferred from homology"/>
<dbReference type="Pfam" id="PF05504">
    <property type="entry name" value="Spore_GerAC"/>
    <property type="match status" value="1"/>
</dbReference>
<feature type="domain" description="Spore germination protein N-terminal" evidence="9">
    <location>
        <begin position="22"/>
        <end position="187"/>
    </location>
</feature>
<dbReference type="InterPro" id="IPR008844">
    <property type="entry name" value="Spore_GerAC-like"/>
</dbReference>
<evidence type="ECO:0000313" key="11">
    <source>
        <dbReference type="Proteomes" id="UP000005259"/>
    </source>
</evidence>
<protein>
    <submittedName>
        <fullName evidence="10">Spore germination protein Sc</fullName>
    </submittedName>
</protein>
<keyword evidence="6" id="KW-0564">Palmitate</keyword>
<dbReference type="KEGG" id="bti:BTG_11095"/>
<feature type="domain" description="Spore germination GerAC-like C-terminal" evidence="8">
    <location>
        <begin position="198"/>
        <end position="371"/>
    </location>
</feature>
<reference evidence="10 11" key="1">
    <citation type="submission" date="2012-08" db="EMBL/GenBank/DDBJ databases">
        <authorList>
            <person name="Doggett N."/>
            <person name="Teshima H."/>
            <person name="Bruce D."/>
            <person name="Detter J.C."/>
            <person name="Johnson S.L."/>
            <person name="Han C."/>
        </authorList>
    </citation>
    <scope>NUCLEOTIDE SEQUENCE [LARGE SCALE GENOMIC DNA]</scope>
    <source>
        <strain evidence="10 11">HD-771</strain>
    </source>
</reference>
<dbReference type="GO" id="GO:0016020">
    <property type="term" value="C:membrane"/>
    <property type="evidence" value="ECO:0007669"/>
    <property type="project" value="UniProtKB-SubCell"/>
</dbReference>
<evidence type="ECO:0000256" key="7">
    <source>
        <dbReference type="ARBA" id="ARBA00023288"/>
    </source>
</evidence>
<dbReference type="PANTHER" id="PTHR35789:SF1">
    <property type="entry name" value="SPORE GERMINATION PROTEIN B3"/>
    <property type="match status" value="1"/>
</dbReference>
<dbReference type="InterPro" id="IPR038501">
    <property type="entry name" value="Spore_GerAC_C_sf"/>
</dbReference>
<evidence type="ECO:0000256" key="6">
    <source>
        <dbReference type="ARBA" id="ARBA00023139"/>
    </source>
</evidence>
<evidence type="ECO:0000256" key="5">
    <source>
        <dbReference type="ARBA" id="ARBA00023136"/>
    </source>
</evidence>
<evidence type="ECO:0000259" key="9">
    <source>
        <dbReference type="Pfam" id="PF25198"/>
    </source>
</evidence>
<dbReference type="NCBIfam" id="TIGR02887">
    <property type="entry name" value="spore_ger_x_C"/>
    <property type="match status" value="1"/>
</dbReference>
<dbReference type="AlphaFoldDB" id="A0A9W3NX85"/>
<dbReference type="GO" id="GO:0009847">
    <property type="term" value="P:spore germination"/>
    <property type="evidence" value="ECO:0007669"/>
    <property type="project" value="InterPro"/>
</dbReference>
<dbReference type="RefSeq" id="WP_000637914.1">
    <property type="nucleotide sequence ID" value="NC_018500.1"/>
</dbReference>
<dbReference type="Proteomes" id="UP000005259">
    <property type="component" value="Chromosome"/>
</dbReference>
<evidence type="ECO:0000313" key="10">
    <source>
        <dbReference type="EMBL" id="AFQ15679.1"/>
    </source>
</evidence>
<sequence>MIWKKTWILITCICLMGCGQRIPLEKASLILLIALDKTTDGEIKVGASIPLFHHKEKRSTVEHWVHASTVYNGFSKIERRLTGYVTPSKAEIILIGRKLAQENNWFQSLDSSFRDPNAALNAKVLIADGKIEELLQVKRPDKPLLVSYINEVINTSIHSNQSVPSSVQQLLKEQNESGMTQTIPIIKAKRNLIITEGIVFLNQNGKYLTKLSKEDVKVFNLINKANNTGRTILHFSLPKNNSNQPLNVSVLVQNAKRKINIDYQKDKFIFNINVYLDISLIEKVGEEKNNTLEQGTKNTNLLKKQIKSELNTQLISMFSDIQKNKIDPVGLSVYARAYQYKEWKQAERNWLEHLSKAKININTHIKIKDTGTIY</sequence>
<dbReference type="Pfam" id="PF25198">
    <property type="entry name" value="Spore_GerAC_N"/>
    <property type="match status" value="1"/>
</dbReference>
<comment type="subcellular location">
    <subcellularLocation>
        <location evidence="1">Membrane</location>
        <topology evidence="1">Lipid-anchor</topology>
    </subcellularLocation>
</comment>
<keyword evidence="7" id="KW-0449">Lipoprotein</keyword>
<evidence type="ECO:0000259" key="8">
    <source>
        <dbReference type="Pfam" id="PF05504"/>
    </source>
</evidence>
<dbReference type="EMBL" id="CP003752">
    <property type="protein sequence ID" value="AFQ15679.1"/>
    <property type="molecule type" value="Genomic_DNA"/>
</dbReference>
<dbReference type="PANTHER" id="PTHR35789">
    <property type="entry name" value="SPORE GERMINATION PROTEIN B3"/>
    <property type="match status" value="1"/>
</dbReference>
<organism evidence="10 11">
    <name type="scientific">Bacillus thuringiensis HD-771</name>
    <dbReference type="NCBI Taxonomy" id="1218175"/>
    <lineage>
        <taxon>Bacteria</taxon>
        <taxon>Bacillati</taxon>
        <taxon>Bacillota</taxon>
        <taxon>Bacilli</taxon>
        <taxon>Bacillales</taxon>
        <taxon>Bacillaceae</taxon>
        <taxon>Bacillus</taxon>
        <taxon>Bacillus cereus group</taxon>
    </lineage>
</organism>
<evidence type="ECO:0000256" key="3">
    <source>
        <dbReference type="ARBA" id="ARBA00022544"/>
    </source>
</evidence>
<name>A0A9W3NX85_BACTU</name>
<keyword evidence="3" id="KW-0309">Germination</keyword>
<dbReference type="Gene3D" id="3.30.300.210">
    <property type="entry name" value="Nutrient germinant receptor protein C, domain 3"/>
    <property type="match status" value="1"/>
</dbReference>
<evidence type="ECO:0000256" key="2">
    <source>
        <dbReference type="ARBA" id="ARBA00007886"/>
    </source>
</evidence>
<keyword evidence="4" id="KW-0732">Signal</keyword>
<comment type="similarity">
    <text evidence="2">Belongs to the GerABKC lipoprotein family.</text>
</comment>
<accession>A0A9W3NX85</accession>
<keyword evidence="5" id="KW-0472">Membrane</keyword>